<dbReference type="AlphaFoldDB" id="A0A0B2VLM9"/>
<keyword evidence="7" id="KW-0507">mRNA processing</keyword>
<accession>A0A0B2VLM9</accession>
<evidence type="ECO:0000256" key="5">
    <source>
        <dbReference type="ARBA" id="ARBA00022691"/>
    </source>
</evidence>
<evidence type="ECO:0000313" key="12">
    <source>
        <dbReference type="EMBL" id="KHN82523.1"/>
    </source>
</evidence>
<dbReference type="InterPro" id="IPR004971">
    <property type="entry name" value="mRNA_G-N7_MeTrfase_dom"/>
</dbReference>
<dbReference type="GO" id="GO:0005634">
    <property type="term" value="C:nucleus"/>
    <property type="evidence" value="ECO:0007669"/>
    <property type="project" value="UniProtKB-SubCell"/>
</dbReference>
<keyword evidence="5" id="KW-0949">S-adenosyl-L-methionine</keyword>
<evidence type="ECO:0000256" key="4">
    <source>
        <dbReference type="ARBA" id="ARBA00022679"/>
    </source>
</evidence>
<feature type="domain" description="MRNA cap 0 methyltransferase" evidence="11">
    <location>
        <begin position="329"/>
        <end position="597"/>
    </location>
</feature>
<dbReference type="InterPro" id="IPR029063">
    <property type="entry name" value="SAM-dependent_MTases_sf"/>
</dbReference>
<feature type="region of interest" description="Disordered" evidence="10">
    <location>
        <begin position="161"/>
        <end position="186"/>
    </location>
</feature>
<dbReference type="STRING" id="6265.A0A0B2VLM9"/>
<evidence type="ECO:0000259" key="11">
    <source>
        <dbReference type="PROSITE" id="PS51562"/>
    </source>
</evidence>
<keyword evidence="13" id="KW-1185">Reference proteome</keyword>
<feature type="compositionally biased region" description="Polar residues" evidence="10">
    <location>
        <begin position="129"/>
        <end position="148"/>
    </location>
</feature>
<dbReference type="Pfam" id="PF03291">
    <property type="entry name" value="mRNA_G-N7_MeTrfase"/>
    <property type="match status" value="1"/>
</dbReference>
<keyword evidence="6" id="KW-0694">RNA-binding</keyword>
<evidence type="ECO:0000256" key="8">
    <source>
        <dbReference type="ARBA" id="ARBA00023242"/>
    </source>
</evidence>
<feature type="region of interest" description="Disordered" evidence="10">
    <location>
        <begin position="125"/>
        <end position="148"/>
    </location>
</feature>
<dbReference type="PROSITE" id="PS51562">
    <property type="entry name" value="RNA_CAP0_MT"/>
    <property type="match status" value="1"/>
</dbReference>
<dbReference type="PANTHER" id="PTHR12189:SF2">
    <property type="entry name" value="MRNA CAP GUANINE-N7 METHYLTRANSFERASE"/>
    <property type="match status" value="1"/>
</dbReference>
<comment type="catalytic activity">
    <reaction evidence="9">
        <text>a 5'-end (5'-triphosphoguanosine)-ribonucleoside in mRNA + S-adenosyl-L-methionine = a 5'-end (N(7)-methyl 5'-triphosphoguanosine)-ribonucleoside in mRNA + S-adenosyl-L-homocysteine</text>
        <dbReference type="Rhea" id="RHEA:67008"/>
        <dbReference type="Rhea" id="RHEA-COMP:17166"/>
        <dbReference type="Rhea" id="RHEA-COMP:17167"/>
        <dbReference type="ChEBI" id="CHEBI:57856"/>
        <dbReference type="ChEBI" id="CHEBI:59789"/>
        <dbReference type="ChEBI" id="CHEBI:156461"/>
        <dbReference type="ChEBI" id="CHEBI:167617"/>
        <dbReference type="EC" id="2.1.1.56"/>
    </reaction>
</comment>
<gene>
    <name evidence="12" type="primary">RNMT</name>
    <name evidence="12" type="ORF">Tcan_15284</name>
</gene>
<keyword evidence="4 12" id="KW-0808">Transferase</keyword>
<keyword evidence="8" id="KW-0539">Nucleus</keyword>
<evidence type="ECO:0000256" key="10">
    <source>
        <dbReference type="SAM" id="MobiDB-lite"/>
    </source>
</evidence>
<evidence type="ECO:0000256" key="9">
    <source>
        <dbReference type="ARBA" id="ARBA00044712"/>
    </source>
</evidence>
<evidence type="ECO:0000256" key="3">
    <source>
        <dbReference type="ARBA" id="ARBA00022603"/>
    </source>
</evidence>
<name>A0A0B2VLM9_TOXCA</name>
<dbReference type="EMBL" id="JPKZ01001342">
    <property type="protein sequence ID" value="KHN82523.1"/>
    <property type="molecule type" value="Genomic_DNA"/>
</dbReference>
<dbReference type="PANTHER" id="PTHR12189">
    <property type="entry name" value="MRNA GUANINE-7- METHYLTRANSFERASE"/>
    <property type="match status" value="1"/>
</dbReference>
<sequence>MLLCMILEAPEEEVDHRSLYERLKEVRDKKQAEYDEEHRFKAPEEEVDHRSLYERLKEVRDKKQAEYDEEHRFKNMIRGLDSDETDFLSMVDDLKAKQDRLKKEEENAIMSEFERARCKRIVEGEGGPSVSQLRPQPANTTAPRQSKQAAIIRTAIKRKSASDTSAVVDEKRTASKSENNLAEEVTNPTAMKVIDILPGMSYYASSTDSSSSSDSDSDGSADIPVLPVLVQNVNEKGDKSKQSAGDSSEETWHKYSGTSTWHSCRIGTEVRIDQRGYFYEVMRHLARNWYKVICNVKRMDGEAASNASSAIAQHYNAVPEKGITERTQSRIFYLRNFNNWMKSMLIGEFLGRLKDEGCPQATVLDLCCGKGGDLLKWRIGNVAHLVATDIASVSMEQCESRYKEMKSRDDRRRMFTAEFIVADATKERLADLYSKRDIEFDLCSCQFSFHYSFESERQARYMIRNAVERIRPGGYFIGTLPDAERIMYCIRNGDSGVYSNDVVRLEYGDIEALNDSQHRPPIFGAKFHFSLDTQVNCPEYLVHFPALERLLEECGMELVYKKRFPDAVDYYLEQHDGRGLMGRMQALEPFPPNADIK</sequence>
<comment type="caution">
    <text evidence="12">The sequence shown here is derived from an EMBL/GenBank/DDBJ whole genome shotgun (WGS) entry which is preliminary data.</text>
</comment>
<dbReference type="Pfam" id="PF10187">
    <property type="entry name" value="FAM192A_Fyv6_N"/>
    <property type="match status" value="1"/>
</dbReference>
<dbReference type="Proteomes" id="UP000031036">
    <property type="component" value="Unassembled WGS sequence"/>
</dbReference>
<evidence type="ECO:0000313" key="13">
    <source>
        <dbReference type="Proteomes" id="UP000031036"/>
    </source>
</evidence>
<dbReference type="EC" id="2.1.1.56" evidence="2"/>
<evidence type="ECO:0000256" key="2">
    <source>
        <dbReference type="ARBA" id="ARBA00011926"/>
    </source>
</evidence>
<evidence type="ECO:0000256" key="7">
    <source>
        <dbReference type="ARBA" id="ARBA00023042"/>
    </source>
</evidence>
<dbReference type="InterPro" id="IPR039753">
    <property type="entry name" value="RG7MT1"/>
</dbReference>
<dbReference type="InterPro" id="IPR019331">
    <property type="entry name" value="FAM192A/Fyv6_N"/>
</dbReference>
<evidence type="ECO:0000256" key="6">
    <source>
        <dbReference type="ARBA" id="ARBA00022884"/>
    </source>
</evidence>
<dbReference type="Gene3D" id="3.40.50.150">
    <property type="entry name" value="Vaccinia Virus protein VP39"/>
    <property type="match status" value="1"/>
</dbReference>
<keyword evidence="7" id="KW-0506">mRNA capping</keyword>
<keyword evidence="3 12" id="KW-0489">Methyltransferase</keyword>
<dbReference type="GO" id="GO:0004482">
    <property type="term" value="F:mRNA 5'-cap (guanine-N7-)-methyltransferase activity"/>
    <property type="evidence" value="ECO:0007669"/>
    <property type="project" value="UniProtKB-EC"/>
</dbReference>
<reference evidence="12 13" key="1">
    <citation type="submission" date="2014-11" db="EMBL/GenBank/DDBJ databases">
        <title>Genetic blueprint of the zoonotic pathogen Toxocara canis.</title>
        <authorList>
            <person name="Zhu X.-Q."/>
            <person name="Korhonen P.K."/>
            <person name="Cai H."/>
            <person name="Young N.D."/>
            <person name="Nejsum P."/>
            <person name="von Samson-Himmelstjerna G."/>
            <person name="Boag P.R."/>
            <person name="Tan P."/>
            <person name="Li Q."/>
            <person name="Min J."/>
            <person name="Yang Y."/>
            <person name="Wang X."/>
            <person name="Fang X."/>
            <person name="Hall R.S."/>
            <person name="Hofmann A."/>
            <person name="Sternberg P.W."/>
            <person name="Jex A.R."/>
            <person name="Gasser R.B."/>
        </authorList>
    </citation>
    <scope>NUCLEOTIDE SEQUENCE [LARGE SCALE GENOMIC DNA]</scope>
    <source>
        <strain evidence="12">PN_DK_2014</strain>
    </source>
</reference>
<organism evidence="12 13">
    <name type="scientific">Toxocara canis</name>
    <name type="common">Canine roundworm</name>
    <dbReference type="NCBI Taxonomy" id="6265"/>
    <lineage>
        <taxon>Eukaryota</taxon>
        <taxon>Metazoa</taxon>
        <taxon>Ecdysozoa</taxon>
        <taxon>Nematoda</taxon>
        <taxon>Chromadorea</taxon>
        <taxon>Rhabditida</taxon>
        <taxon>Spirurina</taxon>
        <taxon>Ascaridomorpha</taxon>
        <taxon>Ascaridoidea</taxon>
        <taxon>Toxocaridae</taxon>
        <taxon>Toxocara</taxon>
    </lineage>
</organism>
<evidence type="ECO:0000256" key="1">
    <source>
        <dbReference type="ARBA" id="ARBA00004123"/>
    </source>
</evidence>
<dbReference type="SUPFAM" id="SSF53335">
    <property type="entry name" value="S-adenosyl-L-methionine-dependent methyltransferases"/>
    <property type="match status" value="1"/>
</dbReference>
<proteinExistence type="predicted"/>
<dbReference type="GO" id="GO:0003723">
    <property type="term" value="F:RNA binding"/>
    <property type="evidence" value="ECO:0007669"/>
    <property type="project" value="UniProtKB-KW"/>
</dbReference>
<dbReference type="OrthoDB" id="10248867at2759"/>
<protein>
    <recommendedName>
        <fullName evidence="2">mRNA (guanine-N(7))-methyltransferase</fullName>
        <ecNumber evidence="2">2.1.1.56</ecNumber>
    </recommendedName>
</protein>
<dbReference type="CDD" id="cd02440">
    <property type="entry name" value="AdoMet_MTases"/>
    <property type="match status" value="1"/>
</dbReference>
<feature type="region of interest" description="Disordered" evidence="10">
    <location>
        <begin position="233"/>
        <end position="254"/>
    </location>
</feature>
<comment type="subcellular location">
    <subcellularLocation>
        <location evidence="1">Nucleus</location>
    </subcellularLocation>
</comment>